<dbReference type="AlphaFoldDB" id="A0A8J4UJE8"/>
<keyword evidence="3" id="KW-1185">Reference proteome</keyword>
<evidence type="ECO:0000256" key="1">
    <source>
        <dbReference type="SAM" id="MobiDB-lite"/>
    </source>
</evidence>
<accession>A0A8J4UJE8</accession>
<reference evidence="2" key="1">
    <citation type="submission" date="2020-07" db="EMBL/GenBank/DDBJ databases">
        <title>Clarias magur genome sequencing, assembly and annotation.</title>
        <authorList>
            <person name="Kushwaha B."/>
            <person name="Kumar R."/>
            <person name="Das P."/>
            <person name="Joshi C.G."/>
            <person name="Kumar D."/>
            <person name="Nagpure N.S."/>
            <person name="Pandey M."/>
            <person name="Agarwal S."/>
            <person name="Srivastava S."/>
            <person name="Singh M."/>
            <person name="Sahoo L."/>
            <person name="Jayasankar P."/>
            <person name="Meher P.K."/>
            <person name="Koringa P.G."/>
            <person name="Iquebal M.A."/>
            <person name="Das S.P."/>
            <person name="Bit A."/>
            <person name="Patnaik S."/>
            <person name="Patel N."/>
            <person name="Shah T.M."/>
            <person name="Hinsu A."/>
            <person name="Jena J.K."/>
        </authorList>
    </citation>
    <scope>NUCLEOTIDE SEQUENCE</scope>
    <source>
        <strain evidence="2">CIFAMagur01</strain>
        <tissue evidence="2">Testis</tissue>
    </source>
</reference>
<organism evidence="2 3">
    <name type="scientific">Clarias magur</name>
    <name type="common">Asian catfish</name>
    <name type="synonym">Macropteronotus magur</name>
    <dbReference type="NCBI Taxonomy" id="1594786"/>
    <lineage>
        <taxon>Eukaryota</taxon>
        <taxon>Metazoa</taxon>
        <taxon>Chordata</taxon>
        <taxon>Craniata</taxon>
        <taxon>Vertebrata</taxon>
        <taxon>Euteleostomi</taxon>
        <taxon>Actinopterygii</taxon>
        <taxon>Neopterygii</taxon>
        <taxon>Teleostei</taxon>
        <taxon>Ostariophysi</taxon>
        <taxon>Siluriformes</taxon>
        <taxon>Clariidae</taxon>
        <taxon>Clarias</taxon>
    </lineage>
</organism>
<protein>
    <submittedName>
        <fullName evidence="2">Uncharacterized protein</fullName>
    </submittedName>
</protein>
<dbReference type="EMBL" id="QNUK01000013">
    <property type="protein sequence ID" value="KAF5908376.1"/>
    <property type="molecule type" value="Genomic_DNA"/>
</dbReference>
<feature type="region of interest" description="Disordered" evidence="1">
    <location>
        <begin position="27"/>
        <end position="68"/>
    </location>
</feature>
<gene>
    <name evidence="2" type="ORF">DAT39_001771</name>
</gene>
<evidence type="ECO:0000313" key="3">
    <source>
        <dbReference type="Proteomes" id="UP000727407"/>
    </source>
</evidence>
<feature type="compositionally biased region" description="Basic and acidic residues" evidence="1">
    <location>
        <begin position="30"/>
        <end position="49"/>
    </location>
</feature>
<comment type="caution">
    <text evidence="2">The sequence shown here is derived from an EMBL/GenBank/DDBJ whole genome shotgun (WGS) entry which is preliminary data.</text>
</comment>
<evidence type="ECO:0000313" key="2">
    <source>
        <dbReference type="EMBL" id="KAF5908376.1"/>
    </source>
</evidence>
<name>A0A8J4UJE8_CLAMG</name>
<dbReference type="Proteomes" id="UP000727407">
    <property type="component" value="Unassembled WGS sequence"/>
</dbReference>
<sequence length="68" mass="8215">MYHVLLVYVLFPHLLVDDQRSTRVRVRSLSSERVDRAESHRDSEIEGWRRRPNNTQTRNEQLRSKVLI</sequence>
<proteinExistence type="predicted"/>